<dbReference type="SUPFAM" id="SSF51735">
    <property type="entry name" value="NAD(P)-binding Rossmann-fold domains"/>
    <property type="match status" value="1"/>
</dbReference>
<dbReference type="Proteomes" id="UP000664815">
    <property type="component" value="Unassembled WGS sequence"/>
</dbReference>
<reference evidence="1" key="1">
    <citation type="submission" date="2021-02" db="EMBL/GenBank/DDBJ databases">
        <title>Thiocyanate and organic carbon inputs drive convergent selection for specific autotrophic Afipia and Thiobacillus strains within complex microbiomes.</title>
        <authorList>
            <person name="Huddy R.J."/>
            <person name="Sachdeva R."/>
            <person name="Kadzinga F."/>
            <person name="Kantor R.S."/>
            <person name="Harrison S.T.L."/>
            <person name="Banfield J.F."/>
        </authorList>
    </citation>
    <scope>NUCLEOTIDE SEQUENCE</scope>
    <source>
        <strain evidence="1">SCN18_10_11_15_R1_P_69_7</strain>
    </source>
</reference>
<protein>
    <submittedName>
        <fullName evidence="1">SDR family oxidoreductase</fullName>
    </submittedName>
</protein>
<dbReference type="Gene3D" id="3.40.50.720">
    <property type="entry name" value="NAD(P)-binding Rossmann-like Domain"/>
    <property type="match status" value="1"/>
</dbReference>
<dbReference type="EMBL" id="JAFKMG010000324">
    <property type="protein sequence ID" value="MBN8798364.1"/>
    <property type="molecule type" value="Genomic_DNA"/>
</dbReference>
<proteinExistence type="predicted"/>
<gene>
    <name evidence="1" type="ORF">J0H45_03245</name>
</gene>
<sequence length="42" mass="4133">IPFGGFGDADDVAAAAVFLCSPAARWITGQVLAVDGGQSLPA</sequence>
<name>A0A9D8KTV3_9GAMM</name>
<accession>A0A9D8KTV3</accession>
<dbReference type="InterPro" id="IPR036291">
    <property type="entry name" value="NAD(P)-bd_dom_sf"/>
</dbReference>
<dbReference type="Pfam" id="PF13561">
    <property type="entry name" value="adh_short_C2"/>
    <property type="match status" value="1"/>
</dbReference>
<feature type="non-terminal residue" evidence="1">
    <location>
        <position position="1"/>
    </location>
</feature>
<evidence type="ECO:0000313" key="1">
    <source>
        <dbReference type="EMBL" id="MBN8798364.1"/>
    </source>
</evidence>
<dbReference type="InterPro" id="IPR002347">
    <property type="entry name" value="SDR_fam"/>
</dbReference>
<evidence type="ECO:0000313" key="2">
    <source>
        <dbReference type="Proteomes" id="UP000664815"/>
    </source>
</evidence>
<dbReference type="AlphaFoldDB" id="A0A9D8KTV3"/>
<comment type="caution">
    <text evidence="1">The sequence shown here is derived from an EMBL/GenBank/DDBJ whole genome shotgun (WGS) entry which is preliminary data.</text>
</comment>
<organism evidence="1 2">
    <name type="scientific">Stenotrophomonas nitritireducens</name>
    <dbReference type="NCBI Taxonomy" id="83617"/>
    <lineage>
        <taxon>Bacteria</taxon>
        <taxon>Pseudomonadati</taxon>
        <taxon>Pseudomonadota</taxon>
        <taxon>Gammaproteobacteria</taxon>
        <taxon>Lysobacterales</taxon>
        <taxon>Lysobacteraceae</taxon>
        <taxon>Stenotrophomonas</taxon>
    </lineage>
</organism>